<proteinExistence type="predicted"/>
<comment type="subcellular location">
    <subcellularLocation>
        <location evidence="1">Membrane</location>
    </subcellularLocation>
</comment>
<evidence type="ECO:0000256" key="5">
    <source>
        <dbReference type="SAM" id="Phobius"/>
    </source>
</evidence>
<dbReference type="SUPFAM" id="SSF50182">
    <property type="entry name" value="Sm-like ribonucleoproteins"/>
    <property type="match status" value="1"/>
</dbReference>
<dbReference type="Proteomes" id="UP000825799">
    <property type="component" value="Chromosome"/>
</dbReference>
<evidence type="ECO:0000256" key="3">
    <source>
        <dbReference type="ARBA" id="ARBA00022989"/>
    </source>
</evidence>
<feature type="transmembrane region" description="Helical" evidence="5">
    <location>
        <begin position="141"/>
        <end position="162"/>
    </location>
</feature>
<dbReference type="PANTHER" id="PTHR30566:SF25">
    <property type="entry name" value="INNER MEMBRANE PROTEIN"/>
    <property type="match status" value="1"/>
</dbReference>
<evidence type="ECO:0000313" key="7">
    <source>
        <dbReference type="EMBL" id="QYO75969.1"/>
    </source>
</evidence>
<reference evidence="7 8" key="1">
    <citation type="submission" date="2021-08" db="EMBL/GenBank/DDBJ databases">
        <title>Devosia salina sp. nov., isolated from the South China Sea sediment.</title>
        <authorList>
            <person name="Zhou Z."/>
        </authorList>
    </citation>
    <scope>NUCLEOTIDE SEQUENCE [LARGE SCALE GENOMIC DNA]</scope>
    <source>
        <strain evidence="7 8">SCS-3</strain>
    </source>
</reference>
<dbReference type="InterPro" id="IPR023408">
    <property type="entry name" value="MscS_beta-dom_sf"/>
</dbReference>
<dbReference type="PANTHER" id="PTHR30566">
    <property type="entry name" value="YNAI-RELATED MECHANOSENSITIVE ION CHANNEL"/>
    <property type="match status" value="1"/>
</dbReference>
<feature type="domain" description="Mechanosensitive ion channel MscS" evidence="6">
    <location>
        <begin position="190"/>
        <end position="256"/>
    </location>
</feature>
<accession>A0ABX8WEB4</accession>
<keyword evidence="8" id="KW-1185">Reference proteome</keyword>
<name>A0ABX8WEB4_9HYPH</name>
<dbReference type="InterPro" id="IPR010920">
    <property type="entry name" value="LSM_dom_sf"/>
</dbReference>
<evidence type="ECO:0000259" key="6">
    <source>
        <dbReference type="Pfam" id="PF00924"/>
    </source>
</evidence>
<gene>
    <name evidence="7" type="ORF">K1X15_15240</name>
</gene>
<evidence type="ECO:0000256" key="1">
    <source>
        <dbReference type="ARBA" id="ARBA00004370"/>
    </source>
</evidence>
<feature type="transmembrane region" description="Helical" evidence="5">
    <location>
        <begin position="63"/>
        <end position="83"/>
    </location>
</feature>
<dbReference type="Gene3D" id="2.30.30.60">
    <property type="match status" value="1"/>
</dbReference>
<sequence length="378" mass="41950">MPQLDRAAATFFSWLPEWLISLVLFGLAIGLALYGGQMLHGFLTRLAAERDLFWRSLVKRLELPLKLGLAIVLCWIVAVVAPLTIAQSAWVRHALLIGIIVLGVMAARTAIHIWLTLYLRRFKLDSEDNLLARKHVTQSRILERVAVTLLVIIGIAAILMTFEGVAQYGVSLLASAGAAGLVLGLALQPVLKNLFAGIQLAITQPIRIDDALLVEGEWGTVEEITSTYVVVKIWDWRRLIVPLSYFMEKPFQNWTREGAALIGTVMLYLDYSVPVDVIRQQLGKIVEGSPNWDGNIAHVQVTDLREANLEVRILVTARNAPKAFDLRCEVREKMIAFLQENYPQTLPRVRTLPAETSPEDDQGARTAAVEAVDAGFDG</sequence>
<dbReference type="EMBL" id="CP080590">
    <property type="protein sequence ID" value="QYO75969.1"/>
    <property type="molecule type" value="Genomic_DNA"/>
</dbReference>
<organism evidence="7 8">
    <name type="scientific">Devosia salina</name>
    <dbReference type="NCBI Taxonomy" id="2860336"/>
    <lineage>
        <taxon>Bacteria</taxon>
        <taxon>Pseudomonadati</taxon>
        <taxon>Pseudomonadota</taxon>
        <taxon>Alphaproteobacteria</taxon>
        <taxon>Hyphomicrobiales</taxon>
        <taxon>Devosiaceae</taxon>
        <taxon>Devosia</taxon>
    </lineage>
</organism>
<keyword evidence="4 5" id="KW-0472">Membrane</keyword>
<dbReference type="Gene3D" id="1.10.287.1260">
    <property type="match status" value="1"/>
</dbReference>
<keyword evidence="3 5" id="KW-1133">Transmembrane helix</keyword>
<dbReference type="InterPro" id="IPR006685">
    <property type="entry name" value="MscS_channel_2nd"/>
</dbReference>
<feature type="transmembrane region" description="Helical" evidence="5">
    <location>
        <begin position="168"/>
        <end position="187"/>
    </location>
</feature>
<dbReference type="RefSeq" id="WP_220304462.1">
    <property type="nucleotide sequence ID" value="NZ_CP080590.1"/>
</dbReference>
<feature type="transmembrane region" description="Helical" evidence="5">
    <location>
        <begin position="20"/>
        <end position="43"/>
    </location>
</feature>
<evidence type="ECO:0000256" key="2">
    <source>
        <dbReference type="ARBA" id="ARBA00022692"/>
    </source>
</evidence>
<keyword evidence="2 5" id="KW-0812">Transmembrane</keyword>
<evidence type="ECO:0000313" key="8">
    <source>
        <dbReference type="Proteomes" id="UP000825799"/>
    </source>
</evidence>
<feature type="transmembrane region" description="Helical" evidence="5">
    <location>
        <begin position="95"/>
        <end position="120"/>
    </location>
</feature>
<dbReference type="Pfam" id="PF00924">
    <property type="entry name" value="MS_channel_2nd"/>
    <property type="match status" value="1"/>
</dbReference>
<protein>
    <submittedName>
        <fullName evidence="7">Mechanosensitive ion channel</fullName>
    </submittedName>
</protein>
<evidence type="ECO:0000256" key="4">
    <source>
        <dbReference type="ARBA" id="ARBA00023136"/>
    </source>
</evidence>